<protein>
    <submittedName>
        <fullName evidence="1">Uncharacterized protein</fullName>
    </submittedName>
</protein>
<dbReference type="Proteomes" id="UP000623593">
    <property type="component" value="Segment"/>
</dbReference>
<sequence>MKYVGKFSFRLRWDKYNGRWTLETWIFVWRARIVEAGTKWRGRIAKAILGDDQYGYWSEINDATYAEGDQHNARSRAEEYVAEVVEEFKENVRRERVKQGKPDETFEIFIDLEV</sequence>
<gene>
    <name evidence="1" type="ORF">EVC11_039</name>
</gene>
<dbReference type="EMBL" id="MN988539">
    <property type="protein sequence ID" value="QIG74621.1"/>
    <property type="molecule type" value="Genomic_DNA"/>
</dbReference>
<proteinExistence type="predicted"/>
<accession>A0A7S5RBL4</accession>
<reference evidence="1" key="1">
    <citation type="submission" date="2020-01" db="EMBL/GenBank/DDBJ databases">
        <title>Patterns of diversity and host range of bacteriophage communities associated with bean-nodulatin bacteria.</title>
        <authorList>
            <person name="Vann Cauwenberghe J."/>
            <person name="Santamaria R.I."/>
            <person name="Bustos P."/>
            <person name="Juarez S."/>
            <person name="Gonzalez V."/>
        </authorList>
    </citation>
    <scope>NUCLEOTIDE SEQUENCE</scope>
</reference>
<evidence type="ECO:0000313" key="1">
    <source>
        <dbReference type="EMBL" id="QIG74621.1"/>
    </source>
</evidence>
<organism evidence="1 2">
    <name type="scientific">Rhizobium phage RHph_I20</name>
    <dbReference type="NCBI Taxonomy" id="2509730"/>
    <lineage>
        <taxon>Viruses</taxon>
        <taxon>Duplodnaviria</taxon>
        <taxon>Heunggongvirae</taxon>
        <taxon>Uroviricota</taxon>
        <taxon>Caudoviricetes</taxon>
        <taxon>Autographivirales</taxon>
        <taxon>Autographivirales incertae sedis</taxon>
        <taxon>Morelosvirus</taxon>
        <taxon>Morelosvirus RHphI20</taxon>
    </lineage>
</organism>
<name>A0A7S5RBL4_9CAUD</name>
<keyword evidence="2" id="KW-1185">Reference proteome</keyword>
<evidence type="ECO:0000313" key="2">
    <source>
        <dbReference type="Proteomes" id="UP000623593"/>
    </source>
</evidence>